<evidence type="ECO:0000313" key="2">
    <source>
        <dbReference type="Proteomes" id="UP001237780"/>
    </source>
</evidence>
<comment type="caution">
    <text evidence="1">The sequence shown here is derived from an EMBL/GenBank/DDBJ whole genome shotgun (WGS) entry which is preliminary data.</text>
</comment>
<sequence>MSLFTRAKARHEPDFDQWRGRQCFSVSGIDFALCPPTCVQLTFPICSRPVTAIGHATQNLHLSGKI</sequence>
<dbReference type="Proteomes" id="UP001237780">
    <property type="component" value="Unassembled WGS sequence"/>
</dbReference>
<accession>A0ABU0S8B1</accession>
<dbReference type="EMBL" id="JAUSZT010000002">
    <property type="protein sequence ID" value="MDQ0995963.1"/>
    <property type="molecule type" value="Genomic_DNA"/>
</dbReference>
<name>A0ABU0S8B1_9HYPH</name>
<reference evidence="1 2" key="1">
    <citation type="submission" date="2023-07" db="EMBL/GenBank/DDBJ databases">
        <title>Comparative genomics of wheat-associated soil bacteria to identify genetic determinants of phenazine resistance.</title>
        <authorList>
            <person name="Mouncey N."/>
        </authorList>
    </citation>
    <scope>NUCLEOTIDE SEQUENCE [LARGE SCALE GENOMIC DNA]</scope>
    <source>
        <strain evidence="1 2">W4I11</strain>
    </source>
</reference>
<proteinExistence type="predicted"/>
<protein>
    <submittedName>
        <fullName evidence="1">Uncharacterized protein</fullName>
    </submittedName>
</protein>
<organism evidence="1 2">
    <name type="scientific">Phyllobacterium ifriqiyense</name>
    <dbReference type="NCBI Taxonomy" id="314238"/>
    <lineage>
        <taxon>Bacteria</taxon>
        <taxon>Pseudomonadati</taxon>
        <taxon>Pseudomonadota</taxon>
        <taxon>Alphaproteobacteria</taxon>
        <taxon>Hyphomicrobiales</taxon>
        <taxon>Phyllobacteriaceae</taxon>
        <taxon>Phyllobacterium</taxon>
    </lineage>
</organism>
<evidence type="ECO:0000313" key="1">
    <source>
        <dbReference type="EMBL" id="MDQ0995963.1"/>
    </source>
</evidence>
<keyword evidence="2" id="KW-1185">Reference proteome</keyword>
<gene>
    <name evidence="1" type="ORF">QFZ34_001140</name>
</gene>